<protein>
    <recommendedName>
        <fullName evidence="6">Protein DETOXIFICATION</fullName>
    </recommendedName>
    <alternativeName>
        <fullName evidence="6">Multidrug and toxic compound extrusion protein</fullName>
    </alternativeName>
</protein>
<feature type="transmembrane region" description="Helical" evidence="6">
    <location>
        <begin position="411"/>
        <end position="433"/>
    </location>
</feature>
<feature type="transmembrane region" description="Helical" evidence="6">
    <location>
        <begin position="337"/>
        <end position="359"/>
    </location>
</feature>
<dbReference type="Pfam" id="PF01554">
    <property type="entry name" value="MatE"/>
    <property type="match status" value="2"/>
</dbReference>
<feature type="transmembrane region" description="Helical" evidence="6">
    <location>
        <begin position="217"/>
        <end position="237"/>
    </location>
</feature>
<keyword evidence="3 6" id="KW-0812">Transmembrane</keyword>
<keyword evidence="4 6" id="KW-1133">Transmembrane helix</keyword>
<dbReference type="InterPro" id="IPR002528">
    <property type="entry name" value="MATE_fam"/>
</dbReference>
<dbReference type="NCBIfam" id="TIGR00797">
    <property type="entry name" value="matE"/>
    <property type="match status" value="1"/>
</dbReference>
<feature type="transmembrane region" description="Helical" evidence="6">
    <location>
        <begin position="186"/>
        <end position="205"/>
    </location>
</feature>
<dbReference type="GO" id="GO:1990961">
    <property type="term" value="P:xenobiotic detoxification by transmembrane export across the plasma membrane"/>
    <property type="evidence" value="ECO:0007669"/>
    <property type="project" value="InterPro"/>
</dbReference>
<feature type="transmembrane region" description="Helical" evidence="6">
    <location>
        <begin position="258"/>
        <end position="275"/>
    </location>
</feature>
<dbReference type="Proteomes" id="UP001454036">
    <property type="component" value="Unassembled WGS sequence"/>
</dbReference>
<keyword evidence="5 6" id="KW-0472">Membrane</keyword>
<feature type="transmembrane region" description="Helical" evidence="6">
    <location>
        <begin position="37"/>
        <end position="62"/>
    </location>
</feature>
<feature type="transmembrane region" description="Helical" evidence="6">
    <location>
        <begin position="295"/>
        <end position="317"/>
    </location>
</feature>
<comment type="similarity">
    <text evidence="2 6">Belongs to the multi antimicrobial extrusion (MATE) (TC 2.A.66.1) family.</text>
</comment>
<organism evidence="7 8">
    <name type="scientific">Lithospermum erythrorhizon</name>
    <name type="common">Purple gromwell</name>
    <name type="synonym">Lithospermum officinale var. erythrorhizon</name>
    <dbReference type="NCBI Taxonomy" id="34254"/>
    <lineage>
        <taxon>Eukaryota</taxon>
        <taxon>Viridiplantae</taxon>
        <taxon>Streptophyta</taxon>
        <taxon>Embryophyta</taxon>
        <taxon>Tracheophyta</taxon>
        <taxon>Spermatophyta</taxon>
        <taxon>Magnoliopsida</taxon>
        <taxon>eudicotyledons</taxon>
        <taxon>Gunneridae</taxon>
        <taxon>Pentapetalae</taxon>
        <taxon>asterids</taxon>
        <taxon>lamiids</taxon>
        <taxon>Boraginales</taxon>
        <taxon>Boraginaceae</taxon>
        <taxon>Boraginoideae</taxon>
        <taxon>Lithospermeae</taxon>
        <taxon>Lithospermum</taxon>
    </lineage>
</organism>
<evidence type="ECO:0000313" key="8">
    <source>
        <dbReference type="Proteomes" id="UP001454036"/>
    </source>
</evidence>
<dbReference type="AlphaFoldDB" id="A0AAV3P2N5"/>
<dbReference type="InterPro" id="IPR045069">
    <property type="entry name" value="MATE_euk"/>
</dbReference>
<dbReference type="CDD" id="cd13132">
    <property type="entry name" value="MATE_eukaryotic"/>
    <property type="match status" value="1"/>
</dbReference>
<evidence type="ECO:0000256" key="3">
    <source>
        <dbReference type="ARBA" id="ARBA00022692"/>
    </source>
</evidence>
<dbReference type="EMBL" id="BAABME010000838">
    <property type="protein sequence ID" value="GAA0145840.1"/>
    <property type="molecule type" value="Genomic_DNA"/>
</dbReference>
<feature type="transmembrane region" description="Helical" evidence="6">
    <location>
        <begin position="116"/>
        <end position="136"/>
    </location>
</feature>
<evidence type="ECO:0000256" key="2">
    <source>
        <dbReference type="ARBA" id="ARBA00010199"/>
    </source>
</evidence>
<evidence type="ECO:0000313" key="7">
    <source>
        <dbReference type="EMBL" id="GAA0145840.1"/>
    </source>
</evidence>
<dbReference type="GO" id="GO:0016020">
    <property type="term" value="C:membrane"/>
    <property type="evidence" value="ECO:0007669"/>
    <property type="project" value="UniProtKB-SubCell"/>
</dbReference>
<gene>
    <name evidence="7" type="ORF">LIER_05936</name>
</gene>
<accession>A0AAV3P2N5</accession>
<comment type="subcellular location">
    <subcellularLocation>
        <location evidence="1">Membrane</location>
        <topology evidence="1">Multi-pass membrane protein</topology>
    </subcellularLocation>
</comment>
<evidence type="ECO:0000256" key="4">
    <source>
        <dbReference type="ARBA" id="ARBA00022989"/>
    </source>
</evidence>
<evidence type="ECO:0000256" key="6">
    <source>
        <dbReference type="RuleBase" id="RU004914"/>
    </source>
</evidence>
<reference evidence="7 8" key="1">
    <citation type="submission" date="2024-01" db="EMBL/GenBank/DDBJ databases">
        <title>The complete chloroplast genome sequence of Lithospermum erythrorhizon: insights into the phylogenetic relationship among Boraginaceae species and the maternal lineages of purple gromwells.</title>
        <authorList>
            <person name="Okada T."/>
            <person name="Watanabe K."/>
        </authorList>
    </citation>
    <scope>NUCLEOTIDE SEQUENCE [LARGE SCALE GENOMIC DNA]</scope>
</reference>
<keyword evidence="8" id="KW-1185">Reference proteome</keyword>
<evidence type="ECO:0000256" key="5">
    <source>
        <dbReference type="ARBA" id="ARBA00023136"/>
    </source>
</evidence>
<sequence>MEAGGNIDQSLLPRQENDNNSQHIFSWEGIGDEMKKLGYIAGPMVAVTISQYLLQIISVMMVGHLDELALSSTAVAVSIANVSGFSILLGLACALETIGGQAYGAKQYKKLGSQTYTGIFCLMLVCIPLSILWIYMERVLIFLGQDPQISHEAGKYLTYLVPALIASAALQPLIRYFQMQSMILPLLVSSCFTICFHIPICWVLVYKTALRNCGGAVALGLSFWLNVVFLGSFMKYSPSCTKTRSNISMEIFRGIKEFFRLAIPSAVMICVEWWSYEMLVLLSGLLPNPQLETSVLSVCLNTTSMLYAIPFGLSAAVSTRVSNELGAGNPHGAKMSVVTVMVLAVMEMIILDTILFSSRHVFGYVFSNEMEVIDYVTEMAPLLCLFIIMDAVQGVLSGVARGCGWQQIGAYINIIAFYLFGFPVSGLLCFLLQFRAKGLWIGVIVGAGLQNIALATITSFTNWEAQAIKARQRLS</sequence>
<dbReference type="GO" id="GO:0015297">
    <property type="term" value="F:antiporter activity"/>
    <property type="evidence" value="ECO:0007669"/>
    <property type="project" value="InterPro"/>
</dbReference>
<feature type="transmembrane region" description="Helical" evidence="6">
    <location>
        <begin position="74"/>
        <end position="95"/>
    </location>
</feature>
<feature type="transmembrane region" description="Helical" evidence="6">
    <location>
        <begin position="379"/>
        <end position="399"/>
    </location>
</feature>
<name>A0AAV3P2N5_LITER</name>
<dbReference type="GO" id="GO:0042910">
    <property type="term" value="F:xenobiotic transmembrane transporter activity"/>
    <property type="evidence" value="ECO:0007669"/>
    <property type="project" value="InterPro"/>
</dbReference>
<feature type="transmembrane region" description="Helical" evidence="6">
    <location>
        <begin position="439"/>
        <end position="463"/>
    </location>
</feature>
<dbReference type="PANTHER" id="PTHR11206">
    <property type="entry name" value="MULTIDRUG RESISTANCE PROTEIN"/>
    <property type="match status" value="1"/>
</dbReference>
<comment type="caution">
    <text evidence="7">The sequence shown here is derived from an EMBL/GenBank/DDBJ whole genome shotgun (WGS) entry which is preliminary data.</text>
</comment>
<evidence type="ECO:0000256" key="1">
    <source>
        <dbReference type="ARBA" id="ARBA00004141"/>
    </source>
</evidence>
<proteinExistence type="inferred from homology"/>
<feature type="transmembrane region" description="Helical" evidence="6">
    <location>
        <begin position="156"/>
        <end position="174"/>
    </location>
</feature>